<feature type="signal peptide" evidence="21">
    <location>
        <begin position="1"/>
        <end position="23"/>
    </location>
</feature>
<dbReference type="EMBL" id="BN001117">
    <property type="protein sequence ID" value="CAN88846.1"/>
    <property type="molecule type" value="mRNA"/>
</dbReference>
<dbReference type="GO" id="GO:0005886">
    <property type="term" value="C:plasma membrane"/>
    <property type="evidence" value="ECO:0007669"/>
    <property type="project" value="UniProtKB-SubCell"/>
</dbReference>
<comment type="catalytic activity">
    <reaction evidence="16">
        <text>L-threonyl-[protein] + ATP = O-phospho-L-threonyl-[protein] + ADP + H(+)</text>
        <dbReference type="Rhea" id="RHEA:46608"/>
        <dbReference type="Rhea" id="RHEA-COMP:11060"/>
        <dbReference type="Rhea" id="RHEA-COMP:11605"/>
        <dbReference type="ChEBI" id="CHEBI:15378"/>
        <dbReference type="ChEBI" id="CHEBI:30013"/>
        <dbReference type="ChEBI" id="CHEBI:30616"/>
        <dbReference type="ChEBI" id="CHEBI:61977"/>
        <dbReference type="ChEBI" id="CHEBI:456216"/>
        <dbReference type="EC" id="2.7.11.1"/>
    </reaction>
</comment>
<keyword evidence="15" id="KW-0325">Glycoprotein</keyword>
<evidence type="ECO:0000256" key="11">
    <source>
        <dbReference type="ARBA" id="ARBA00022989"/>
    </source>
</evidence>
<evidence type="ECO:0000256" key="16">
    <source>
        <dbReference type="ARBA" id="ARBA00047899"/>
    </source>
</evidence>
<dbReference type="InterPro" id="IPR000719">
    <property type="entry name" value="Prot_kinase_dom"/>
</dbReference>
<dbReference type="ExpressionAtlas" id="A8WHB4">
    <property type="expression patterns" value="differential"/>
</dbReference>
<feature type="transmembrane region" description="Helical" evidence="20">
    <location>
        <begin position="365"/>
        <end position="384"/>
    </location>
</feature>
<evidence type="ECO:0000256" key="10">
    <source>
        <dbReference type="ARBA" id="ARBA00022840"/>
    </source>
</evidence>
<dbReference type="PROSITE" id="PS50011">
    <property type="entry name" value="PROTEIN_KINASE_DOM"/>
    <property type="match status" value="1"/>
</dbReference>
<dbReference type="FunFam" id="1.10.510.10:FF:000468">
    <property type="entry name" value="PTI1-like tyrosine-protein kinase 3"/>
    <property type="match status" value="1"/>
</dbReference>
<dbReference type="InterPro" id="IPR011009">
    <property type="entry name" value="Kinase-like_dom_sf"/>
</dbReference>
<dbReference type="GO" id="GO:0004674">
    <property type="term" value="F:protein serine/threonine kinase activity"/>
    <property type="evidence" value="ECO:0007669"/>
    <property type="project" value="UniProtKB-KW"/>
</dbReference>
<evidence type="ECO:0000256" key="21">
    <source>
        <dbReference type="SAM" id="SignalP"/>
    </source>
</evidence>
<dbReference type="InterPro" id="IPR044812">
    <property type="entry name" value="CERK1/LYK3-like"/>
</dbReference>
<keyword evidence="8 18" id="KW-0547">Nucleotide-binding</keyword>
<dbReference type="Pfam" id="PF07714">
    <property type="entry name" value="PK_Tyr_Ser-Thr"/>
    <property type="match status" value="1"/>
</dbReference>
<dbReference type="FunFam" id="3.30.200.20:FF:000468">
    <property type="entry name" value="LysM receptor kinase 2"/>
    <property type="match status" value="1"/>
</dbReference>
<protein>
    <recommendedName>
        <fullName evidence="2">non-specific serine/threonine protein kinase</fullName>
        <ecNumber evidence="2">2.7.11.1</ecNumber>
    </recommendedName>
</protein>
<evidence type="ECO:0000256" key="5">
    <source>
        <dbReference type="ARBA" id="ARBA00022679"/>
    </source>
</evidence>
<evidence type="ECO:0000256" key="3">
    <source>
        <dbReference type="ARBA" id="ARBA00022475"/>
    </source>
</evidence>
<dbReference type="EMBL" id="PSQE01000005">
    <property type="protein sequence ID" value="RHN57368.1"/>
    <property type="molecule type" value="Genomic_DNA"/>
</dbReference>
<evidence type="ECO:0000256" key="17">
    <source>
        <dbReference type="ARBA" id="ARBA00048679"/>
    </source>
</evidence>
<dbReference type="InterPro" id="IPR057097">
    <property type="entry name" value="LysM_RLK3/10"/>
</dbReference>
<dbReference type="OrthoDB" id="4062651at2759"/>
<evidence type="ECO:0000256" key="19">
    <source>
        <dbReference type="SAM" id="MobiDB-lite"/>
    </source>
</evidence>
<keyword evidence="11 20" id="KW-1133">Transmembrane helix</keyword>
<proteinExistence type="evidence at transcript level"/>
<evidence type="ECO:0000256" key="15">
    <source>
        <dbReference type="ARBA" id="ARBA00023180"/>
    </source>
</evidence>
<dbReference type="InterPro" id="IPR008271">
    <property type="entry name" value="Ser/Thr_kinase_AS"/>
</dbReference>
<dbReference type="Gene3D" id="1.10.510.10">
    <property type="entry name" value="Transferase(Phosphotransferase) domain 1"/>
    <property type="match status" value="1"/>
</dbReference>
<evidence type="ECO:0000256" key="20">
    <source>
        <dbReference type="SAM" id="Phobius"/>
    </source>
</evidence>
<keyword evidence="13" id="KW-1015">Disulfide bond</keyword>
<evidence type="ECO:0000256" key="4">
    <source>
        <dbReference type="ARBA" id="ARBA00022527"/>
    </source>
</evidence>
<evidence type="ECO:0000256" key="1">
    <source>
        <dbReference type="ARBA" id="ARBA00004162"/>
    </source>
</evidence>
<dbReference type="PANTHER" id="PTHR46204:SF15">
    <property type="entry name" value="LYSM DOMAIN RECEPTOR-LIKE KINASE 3"/>
    <property type="match status" value="1"/>
</dbReference>
<dbReference type="GO" id="GO:0005524">
    <property type="term" value="F:ATP binding"/>
    <property type="evidence" value="ECO:0007669"/>
    <property type="project" value="UniProtKB-UniRule"/>
</dbReference>
<dbReference type="SMR" id="A8WHB4"/>
<evidence type="ECO:0000256" key="8">
    <source>
        <dbReference type="ARBA" id="ARBA00022741"/>
    </source>
</evidence>
<dbReference type="EC" id="2.7.11.1" evidence="2"/>
<comment type="catalytic activity">
    <reaction evidence="17">
        <text>L-seryl-[protein] + ATP = O-phospho-L-seryl-[protein] + ADP + H(+)</text>
        <dbReference type="Rhea" id="RHEA:17989"/>
        <dbReference type="Rhea" id="RHEA-COMP:9863"/>
        <dbReference type="Rhea" id="RHEA-COMP:11604"/>
        <dbReference type="ChEBI" id="CHEBI:15378"/>
        <dbReference type="ChEBI" id="CHEBI:29999"/>
        <dbReference type="ChEBI" id="CHEBI:30616"/>
        <dbReference type="ChEBI" id="CHEBI:83421"/>
        <dbReference type="ChEBI" id="CHEBI:456216"/>
        <dbReference type="EC" id="2.7.11.1"/>
    </reaction>
</comment>
<dbReference type="PANTHER" id="PTHR46204">
    <property type="entry name" value="CHITIN ELICITOR RECEPTOR KINASE 1-RELATED"/>
    <property type="match status" value="1"/>
</dbReference>
<dbReference type="Proteomes" id="UP000265566">
    <property type="component" value="Chromosome 5"/>
</dbReference>
<evidence type="ECO:0000259" key="22">
    <source>
        <dbReference type="PROSITE" id="PS50011"/>
    </source>
</evidence>
<evidence type="ECO:0000256" key="2">
    <source>
        <dbReference type="ARBA" id="ARBA00012513"/>
    </source>
</evidence>
<dbReference type="GO" id="GO:0045087">
    <property type="term" value="P:innate immune response"/>
    <property type="evidence" value="ECO:0007669"/>
    <property type="project" value="InterPro"/>
</dbReference>
<dbReference type="Gene3D" id="3.30.200.20">
    <property type="entry name" value="Phosphorylase Kinase, domain 1"/>
    <property type="match status" value="1"/>
</dbReference>
<dbReference type="InterPro" id="IPR001245">
    <property type="entry name" value="Ser-Thr/Tyr_kinase_cat_dom"/>
</dbReference>
<evidence type="ECO:0000313" key="23">
    <source>
        <dbReference type="EMBL" id="CAN88846.1"/>
    </source>
</evidence>
<evidence type="ECO:0000256" key="13">
    <source>
        <dbReference type="ARBA" id="ARBA00023157"/>
    </source>
</evidence>
<dbReference type="PROSITE" id="PS00107">
    <property type="entry name" value="PROTEIN_KINASE_ATP"/>
    <property type="match status" value="1"/>
</dbReference>
<keyword evidence="10 18" id="KW-0067">ATP-binding</keyword>
<accession>A8WHB4</accession>
<evidence type="ECO:0000256" key="12">
    <source>
        <dbReference type="ARBA" id="ARBA00023136"/>
    </source>
</evidence>
<dbReference type="GO" id="GO:0019199">
    <property type="term" value="F:transmembrane receptor protein kinase activity"/>
    <property type="evidence" value="ECO:0007669"/>
    <property type="project" value="InterPro"/>
</dbReference>
<keyword evidence="5 24" id="KW-0808">Transferase</keyword>
<evidence type="ECO:0000256" key="18">
    <source>
        <dbReference type="PROSITE-ProRule" id="PRU10141"/>
    </source>
</evidence>
<evidence type="ECO:0000313" key="24">
    <source>
        <dbReference type="EMBL" id="RHN57368.1"/>
    </source>
</evidence>
<organism evidence="23">
    <name type="scientific">Medicago truncatula</name>
    <name type="common">Barrel medic</name>
    <name type="synonym">Medicago tribuloides</name>
    <dbReference type="NCBI Taxonomy" id="3880"/>
    <lineage>
        <taxon>Eukaryota</taxon>
        <taxon>Viridiplantae</taxon>
        <taxon>Streptophyta</taxon>
        <taxon>Embryophyta</taxon>
        <taxon>Tracheophyta</taxon>
        <taxon>Spermatophyta</taxon>
        <taxon>Magnoliopsida</taxon>
        <taxon>eudicotyledons</taxon>
        <taxon>Gunneridae</taxon>
        <taxon>Pentapetalae</taxon>
        <taxon>rosids</taxon>
        <taxon>fabids</taxon>
        <taxon>Fabales</taxon>
        <taxon>Fabaceae</taxon>
        <taxon>Papilionoideae</taxon>
        <taxon>50 kb inversion clade</taxon>
        <taxon>NPAAA clade</taxon>
        <taxon>Hologalegina</taxon>
        <taxon>IRL clade</taxon>
        <taxon>Trifolieae</taxon>
        <taxon>Medicago</taxon>
    </lineage>
</organism>
<keyword evidence="3" id="KW-1003">Cell membrane</keyword>
<evidence type="ECO:0000256" key="6">
    <source>
        <dbReference type="ARBA" id="ARBA00022692"/>
    </source>
</evidence>
<reference evidence="24" key="3">
    <citation type="journal article" date="2018" name="Nat. Plants">
        <title>Whole-genome landscape of Medicago truncatula symbiotic genes.</title>
        <authorList>
            <person name="Pecrix Y."/>
            <person name="Gamas P."/>
            <person name="Carrere S."/>
        </authorList>
    </citation>
    <scope>NUCLEOTIDE SEQUENCE</scope>
    <source>
        <tissue evidence="24">Leaves</tissue>
    </source>
</reference>
<dbReference type="PROSITE" id="PS00108">
    <property type="entry name" value="PROTEIN_KINASE_ST"/>
    <property type="match status" value="1"/>
</dbReference>
<gene>
    <name evidence="23" type="primary">lyk5</name>
    <name evidence="24" type="ORF">MtrunA17_Chr5g0439601</name>
</gene>
<feature type="chain" id="PRO_5033692904" description="non-specific serine/threonine protein kinase" evidence="21">
    <location>
        <begin position="24"/>
        <end position="625"/>
    </location>
</feature>
<dbReference type="Gramene" id="rna32899">
    <property type="protein sequence ID" value="RHN57368.1"/>
    <property type="gene ID" value="gene32899"/>
</dbReference>
<keyword evidence="4" id="KW-0723">Serine/threonine-protein kinase</keyword>
<feature type="region of interest" description="Disordered" evidence="19">
    <location>
        <begin position="263"/>
        <end position="285"/>
    </location>
</feature>
<keyword evidence="14 23" id="KW-0675">Receptor</keyword>
<dbReference type="GO" id="GO:0009617">
    <property type="term" value="P:response to bacterium"/>
    <property type="evidence" value="ECO:0007669"/>
    <property type="project" value="UniProtKB-ARBA"/>
</dbReference>
<keyword evidence="9 23" id="KW-0418">Kinase</keyword>
<reference evidence="23" key="2">
    <citation type="journal article" date="2007" name="Plant Physiol.">
        <title>Medicago LYK3, an entry receptor in rhizobial nodulation factor signaling.</title>
        <authorList>
            <person name="Smit P."/>
            <person name="Limpens E."/>
            <person name="Geurts R."/>
            <person name="Fedorova E."/>
            <person name="Dolgikh E."/>
            <person name="Gough C."/>
            <person name="Bisseling T."/>
        </authorList>
    </citation>
    <scope>NUCLEOTIDE SEQUENCE</scope>
</reference>
<dbReference type="SUPFAM" id="SSF56112">
    <property type="entry name" value="Protein kinase-like (PK-like)"/>
    <property type="match status" value="1"/>
</dbReference>
<comment type="subcellular location">
    <subcellularLocation>
        <location evidence="1">Cell membrane</location>
        <topology evidence="1">Single-pass membrane protein</topology>
    </subcellularLocation>
</comment>
<keyword evidence="12 20" id="KW-0472">Membrane</keyword>
<feature type="domain" description="Protein kinase" evidence="22">
    <location>
        <begin position="313"/>
        <end position="605"/>
    </location>
</feature>
<sequence length="625" mass="70049">MEQPLKFRLSLLFLLLVLQSITSESKCSKTCDLALASYYIRPGTTLANISKVMQSNVVSKEEDILSYNTAITNIDAIQSDTRVNVPFPCDCINDEFLGHTFLYKLRLGDIYPSIAERTYTNLTTEEWMERVNSYPGTDLPVSAMVNVTVNCSCGSREVSKDYGLFITYPLSSKDTLESISKDTMIEAELLQRYNPGVNFSQGSGLVFIPGKDENGFYVPLPPRKGHLARSLGTAGISIGGLCMVLLLLLCIYVRYFRMKNGEEKSKLSPDDSMTPSTKDVDKDTNGDTGSRYIWLDKSPEFSYEELANATDNFSLAKKIGQGGFGEVYYGELRGQKIAIKKMKMQATREFLSELKVLTSVHHRNLVHLIGYCVEGFLFLVYEYMENGNLNQHLHNSEKEPITLSTRMKIALDVARGLEYIHDHSIPVYIHRDIKSDNILLNENFTGKVADFGLTKLTDAASSADNTDHVAGTFGYMPPENAYGRISRKIDVYAFGVVLYELISAKAAVIKIDKTEFELKSLEIKTNESIDEYKSLVALFDEVMDQTGDPIEGLRKLVDPRLGYNYSIDSISKMAKLAKACINRDPKQRPKMRDLVVSLMKLNYTIDDESRTGSAELSLAVEHDSN</sequence>
<evidence type="ECO:0000256" key="7">
    <source>
        <dbReference type="ARBA" id="ARBA00022729"/>
    </source>
</evidence>
<dbReference type="InterPro" id="IPR017441">
    <property type="entry name" value="Protein_kinase_ATP_BS"/>
</dbReference>
<evidence type="ECO:0000256" key="14">
    <source>
        <dbReference type="ARBA" id="ARBA00023170"/>
    </source>
</evidence>
<reference evidence="23" key="1">
    <citation type="journal article" date="2003" name="Science">
        <title>LysM domain receptor kinases regulating rhizobial Nod factor-induced infection.</title>
        <authorList>
            <person name="Limpens E."/>
            <person name="Franken C."/>
            <person name="Smit P."/>
            <person name="Willemse J."/>
            <person name="Bisseling T."/>
            <person name="Geurts R."/>
        </authorList>
    </citation>
    <scope>NUCLEOTIDE SEQUENCE</scope>
</reference>
<dbReference type="AlphaFoldDB" id="A8WHB4"/>
<name>A8WHB4_MEDTR</name>
<feature type="transmembrane region" description="Helical" evidence="20">
    <location>
        <begin position="231"/>
        <end position="256"/>
    </location>
</feature>
<dbReference type="SMART" id="SM00220">
    <property type="entry name" value="S_TKc"/>
    <property type="match status" value="1"/>
</dbReference>
<evidence type="ECO:0000256" key="9">
    <source>
        <dbReference type="ARBA" id="ARBA00022777"/>
    </source>
</evidence>
<feature type="binding site" evidence="18">
    <location>
        <position position="341"/>
    </location>
    <ligand>
        <name>ATP</name>
        <dbReference type="ChEBI" id="CHEBI:30616"/>
    </ligand>
</feature>
<keyword evidence="7 21" id="KW-0732">Signal</keyword>
<dbReference type="Pfam" id="PF23577">
    <property type="entry name" value="LysM_RLK"/>
    <property type="match status" value="1"/>
</dbReference>
<keyword evidence="6 20" id="KW-0812">Transmembrane</keyword>